<feature type="transmembrane region" description="Helical" evidence="1">
    <location>
        <begin position="43"/>
        <end position="69"/>
    </location>
</feature>
<organism evidence="2 3">
    <name type="scientific">Zophobas morio</name>
    <dbReference type="NCBI Taxonomy" id="2755281"/>
    <lineage>
        <taxon>Eukaryota</taxon>
        <taxon>Metazoa</taxon>
        <taxon>Ecdysozoa</taxon>
        <taxon>Arthropoda</taxon>
        <taxon>Hexapoda</taxon>
        <taxon>Insecta</taxon>
        <taxon>Pterygota</taxon>
        <taxon>Neoptera</taxon>
        <taxon>Endopterygota</taxon>
        <taxon>Coleoptera</taxon>
        <taxon>Polyphaga</taxon>
        <taxon>Cucujiformia</taxon>
        <taxon>Tenebrionidae</taxon>
        <taxon>Zophobas</taxon>
    </lineage>
</organism>
<dbReference type="EMBL" id="JALNTZ010000001">
    <property type="protein sequence ID" value="KAJ3665831.1"/>
    <property type="molecule type" value="Genomic_DNA"/>
</dbReference>
<sequence>MVEDVGTNLLNKPTKTILNGSAKKDLEVAYEGGMEPPDGGTRAWLVMVGSFFCNGILFGVINSYSVLYAEFHDILKNKGSTNPSGEAGEDIRRRDIFRATEALCTKMVLYVHVLRLHCAVN</sequence>
<keyword evidence="3" id="KW-1185">Reference proteome</keyword>
<dbReference type="AlphaFoldDB" id="A0AA38J504"/>
<name>A0AA38J504_9CUCU</name>
<reference evidence="2" key="1">
    <citation type="journal article" date="2023" name="G3 (Bethesda)">
        <title>Whole genome assemblies of Zophobas morio and Tenebrio molitor.</title>
        <authorList>
            <person name="Kaur S."/>
            <person name="Stinson S.A."/>
            <person name="diCenzo G.C."/>
        </authorList>
    </citation>
    <scope>NUCLEOTIDE SEQUENCE</scope>
    <source>
        <strain evidence="2">QUZm001</strain>
    </source>
</reference>
<keyword evidence="1" id="KW-0472">Membrane</keyword>
<evidence type="ECO:0000313" key="3">
    <source>
        <dbReference type="Proteomes" id="UP001168821"/>
    </source>
</evidence>
<keyword evidence="1" id="KW-1133">Transmembrane helix</keyword>
<evidence type="ECO:0000313" key="2">
    <source>
        <dbReference type="EMBL" id="KAJ3665831.1"/>
    </source>
</evidence>
<evidence type="ECO:0000256" key="1">
    <source>
        <dbReference type="SAM" id="Phobius"/>
    </source>
</evidence>
<comment type="caution">
    <text evidence="2">The sequence shown here is derived from an EMBL/GenBank/DDBJ whole genome shotgun (WGS) entry which is preliminary data.</text>
</comment>
<protein>
    <submittedName>
        <fullName evidence="2">Uncharacterized protein</fullName>
    </submittedName>
</protein>
<keyword evidence="1" id="KW-0812">Transmembrane</keyword>
<dbReference type="Proteomes" id="UP001168821">
    <property type="component" value="Unassembled WGS sequence"/>
</dbReference>
<gene>
    <name evidence="2" type="ORF">Zmor_001300</name>
</gene>
<accession>A0AA38J504</accession>
<proteinExistence type="predicted"/>